<sequence length="279" mass="32887">MVKVYISITLITLLSLLTLISGDILMFWLFLELSSLSMVPCLLYCSSISLSESLINYIFAISVSSSMMLVGLVYSDFFLFFFFGFIIKFGVFPFVLWVYSVFYYSSSWLVCWCISLLMKVPLLGVCYFVYGFNYFVLDFCVILGLLFSGLMFWFYSVNWFNIWTHMVVSSSSLMMYVLCLLGVDDFMFIFILYLFWGTGVLVYFGLFGGFFGYIVWLISVPFSFSFIYKVVFSYYLVGLSFYILMFWFVYCFLEQLYLFKWLASNKVVKLTWFNGWLCW</sequence>
<feature type="transmembrane region" description="Helical" evidence="1">
    <location>
        <begin position="173"/>
        <end position="196"/>
    </location>
</feature>
<feature type="transmembrane region" description="Helical" evidence="1">
    <location>
        <begin position="54"/>
        <end position="74"/>
    </location>
</feature>
<protein>
    <submittedName>
        <fullName evidence="2">NADH dehydrogenase subunit 2</fullName>
    </submittedName>
</protein>
<gene>
    <name evidence="2" type="primary">ND2</name>
</gene>
<keyword evidence="1" id="KW-0812">Transmembrane</keyword>
<feature type="transmembrane region" description="Helical" evidence="1">
    <location>
        <begin position="109"/>
        <end position="130"/>
    </location>
</feature>
<proteinExistence type="predicted"/>
<keyword evidence="2" id="KW-0496">Mitochondrion</keyword>
<dbReference type="AlphaFoldDB" id="A0A1E1GJ83"/>
<keyword evidence="1" id="KW-0472">Membrane</keyword>
<feature type="transmembrane region" description="Helical" evidence="1">
    <location>
        <begin position="6"/>
        <end position="33"/>
    </location>
</feature>
<geneLocation type="mitochondrion" evidence="2"/>
<evidence type="ECO:0000313" key="2">
    <source>
        <dbReference type="EMBL" id="BAV82954.1"/>
    </source>
</evidence>
<keyword evidence="1" id="KW-1133">Transmembrane helix</keyword>
<feature type="transmembrane region" description="Helical" evidence="1">
    <location>
        <begin position="231"/>
        <end position="250"/>
    </location>
</feature>
<feature type="transmembrane region" description="Helical" evidence="1">
    <location>
        <begin position="80"/>
        <end position="102"/>
    </location>
</feature>
<name>A0A1E1GJ83_9TREM</name>
<evidence type="ECO:0000256" key="1">
    <source>
        <dbReference type="SAM" id="Phobius"/>
    </source>
</evidence>
<reference evidence="2" key="1">
    <citation type="submission" date="2016-10" db="EMBL/GenBank/DDBJ databases">
        <title>Complete mitochondrial genomes of 50 helminths species.</title>
        <authorList>
            <person name="Kikuchi T."/>
            <person name="Holroyd N."/>
            <person name="Berriman M."/>
        </authorList>
    </citation>
    <scope>NUCLEOTIDE SEQUENCE</scope>
</reference>
<accession>A0A1E1GJ83</accession>
<feature type="transmembrane region" description="Helical" evidence="1">
    <location>
        <begin position="136"/>
        <end position="161"/>
    </location>
</feature>
<dbReference type="EMBL" id="AP017709">
    <property type="protein sequence ID" value="BAV82954.1"/>
    <property type="molecule type" value="Genomic_DNA"/>
</dbReference>
<organism evidence="2">
    <name type="scientific">Schistosoma margrebowiei</name>
    <dbReference type="NCBI Taxonomy" id="48269"/>
    <lineage>
        <taxon>Eukaryota</taxon>
        <taxon>Metazoa</taxon>
        <taxon>Spiralia</taxon>
        <taxon>Lophotrochozoa</taxon>
        <taxon>Platyhelminthes</taxon>
        <taxon>Trematoda</taxon>
        <taxon>Digenea</taxon>
        <taxon>Strigeidida</taxon>
        <taxon>Schistosomatoidea</taxon>
        <taxon>Schistosomatidae</taxon>
        <taxon>Schistosoma</taxon>
    </lineage>
</organism>
<feature type="transmembrane region" description="Helical" evidence="1">
    <location>
        <begin position="202"/>
        <end position="224"/>
    </location>
</feature>